<protein>
    <submittedName>
        <fullName evidence="1">Uncharacterized protein</fullName>
    </submittedName>
</protein>
<keyword evidence="2" id="KW-1185">Reference proteome</keyword>
<accession>A0ABY9TVX3</accession>
<proteinExistence type="predicted"/>
<sequence>MKSLEDIASYCGAPAFSLWLSNNQYYQNNLNFYVDAANINSQVKACLLNFESNSHLIHENFDGMVLTHGRLSNIHKEGLRIIVEADFWGCFLDFLAETRTSFFVKHFYRDETSYEDGSILNQKSFEYIAWKAVPKQSLGTNTIKLDEKTLIAFKSDLSKKEPKRRLKVLKELRQIEFNRINNRKNCGKLGSFLIKIAMIDLCIEQKKSPSDIKFTRYAKRVIKLILEIEKYHKYGYFEIDKSGDGITYTGDGDSIDLSEREIQTKITSLQKRSNLRALINDFYKKILA</sequence>
<dbReference type="EMBL" id="CP134145">
    <property type="protein sequence ID" value="WNC72714.1"/>
    <property type="molecule type" value="Genomic_DNA"/>
</dbReference>
<evidence type="ECO:0000313" key="2">
    <source>
        <dbReference type="Proteomes" id="UP001258994"/>
    </source>
</evidence>
<dbReference type="Proteomes" id="UP001258994">
    <property type="component" value="Chromosome"/>
</dbReference>
<dbReference type="RefSeq" id="WP_348391830.1">
    <property type="nucleotide sequence ID" value="NZ_CP134145.1"/>
</dbReference>
<name>A0ABY9TVX3_9GAMM</name>
<reference evidence="2" key="1">
    <citation type="submission" date="2023-09" db="EMBL/GenBank/DDBJ databases">
        <authorList>
            <person name="Li S."/>
            <person name="Li X."/>
            <person name="Zhang C."/>
            <person name="Zhao Z."/>
        </authorList>
    </citation>
    <scope>NUCLEOTIDE SEQUENCE [LARGE SCALE GENOMIC DNA]</scope>
    <source>
        <strain evidence="2">SQ149</strain>
    </source>
</reference>
<organism evidence="1 2">
    <name type="scientific">Thalassotalea psychrophila</name>
    <dbReference type="NCBI Taxonomy" id="3065647"/>
    <lineage>
        <taxon>Bacteria</taxon>
        <taxon>Pseudomonadati</taxon>
        <taxon>Pseudomonadota</taxon>
        <taxon>Gammaproteobacteria</taxon>
        <taxon>Alteromonadales</taxon>
        <taxon>Colwelliaceae</taxon>
        <taxon>Thalassotalea</taxon>
    </lineage>
</organism>
<gene>
    <name evidence="1" type="ORF">RGQ13_01665</name>
</gene>
<evidence type="ECO:0000313" key="1">
    <source>
        <dbReference type="EMBL" id="WNC72714.1"/>
    </source>
</evidence>